<dbReference type="InterPro" id="IPR032922">
    <property type="entry name" value="SON"/>
</dbReference>
<dbReference type="EMBL" id="NCSJ02000092">
    <property type="protein sequence ID" value="RFU30747.1"/>
    <property type="molecule type" value="Genomic_DNA"/>
</dbReference>
<gene>
    <name evidence="4" type="ORF">B7463_g5591</name>
</gene>
<organism evidence="4 5">
    <name type="scientific">Scytalidium lignicola</name>
    <name type="common">Hyphomycete</name>
    <dbReference type="NCBI Taxonomy" id="5539"/>
    <lineage>
        <taxon>Eukaryota</taxon>
        <taxon>Fungi</taxon>
        <taxon>Dikarya</taxon>
        <taxon>Ascomycota</taxon>
        <taxon>Pezizomycotina</taxon>
        <taxon>Leotiomycetes</taxon>
        <taxon>Leotiomycetes incertae sedis</taxon>
        <taxon>Scytalidium</taxon>
    </lineage>
</organism>
<feature type="compositionally biased region" description="Low complexity" evidence="2">
    <location>
        <begin position="336"/>
        <end position="350"/>
    </location>
</feature>
<evidence type="ECO:0000256" key="2">
    <source>
        <dbReference type="SAM" id="MobiDB-lite"/>
    </source>
</evidence>
<feature type="compositionally biased region" description="Basic and acidic residues" evidence="2">
    <location>
        <begin position="741"/>
        <end position="754"/>
    </location>
</feature>
<evidence type="ECO:0000259" key="3">
    <source>
        <dbReference type="PROSITE" id="PS50089"/>
    </source>
</evidence>
<feature type="compositionally biased region" description="Basic and acidic residues" evidence="2">
    <location>
        <begin position="710"/>
        <end position="730"/>
    </location>
</feature>
<feature type="compositionally biased region" description="Basic and acidic residues" evidence="2">
    <location>
        <begin position="110"/>
        <end position="120"/>
    </location>
</feature>
<comment type="caution">
    <text evidence="4">The sequence shown here is derived from an EMBL/GenBank/DDBJ whole genome shotgun (WGS) entry which is preliminary data.</text>
</comment>
<feature type="compositionally biased region" description="Basic residues" evidence="2">
    <location>
        <begin position="697"/>
        <end position="709"/>
    </location>
</feature>
<feature type="domain" description="RING-type" evidence="3">
    <location>
        <begin position="27"/>
        <end position="63"/>
    </location>
</feature>
<dbReference type="PROSITE" id="PS50089">
    <property type="entry name" value="ZF_RING_2"/>
    <property type="match status" value="1"/>
</dbReference>
<feature type="compositionally biased region" description="Basic and acidic residues" evidence="2">
    <location>
        <begin position="441"/>
        <end position="453"/>
    </location>
</feature>
<dbReference type="GO" id="GO:0003723">
    <property type="term" value="F:RNA binding"/>
    <property type="evidence" value="ECO:0007669"/>
    <property type="project" value="InterPro"/>
</dbReference>
<sequence length="974" mass="108243">MATSITAAQNELISSLTQEEIPIKLRCAICSRLAVNAFRLPCCEQAICETCQSTLPASCPVCEHTPVAAEDCKPHNPPDTPVNTGSIQVVTPPSHQDTEVADGVLNIPETKTEQSLDDRPSSTVEAVSGNKGQPEKDVITTQDTTVESEKKTESEAAGTDDNGTEHDAPNKDANGQAVVNEGSAQTSGFGGGFRFDQAATSGFPAMGFGGDFNQMQMMMAMQNGMGPTPFGGFPMMGMSGMGMDPMAMQNMFMNGGFGTAGMGVNGMNMGMGMAGFDGGVGAGFNNGWNALQSWNVGPDTFNPNATGMDQNEFGANNPGFAQNATGYAQGNHGRPNQYNDYQNNYGYQSRGRGRGRGGYVQGRSSYTYGSNEVYPQQSPQDFQSSGVGQPSSLIDEQGPIPTGPKADTDTSPADVDEFGRQLRRPVSEGGEHEDEETNQTSKDDNNKTSHEIEAAQEQMSRGESQNDASSEKPGQADDDSAPKPIQTLEDSHSVPFAPSGPNGFSNYNLHRGGFMQSSFRGRGGGFGATHAHVHRVPDVPINAPTGPKAMREGLPNTSLVNLRGRGFSIAGRPSQVPHSIVNASSKPVTEDKDRSKSPEMEGEREKHKSKSRSRSREQRRDESRSERHSRKHRYRSTSRSEDERESERRRERRKERHRRHEEESHKHDSKDEDNGGDEEKDDGGRGKDDDDHERSRSRSPSHRSNRRSHRDTDKYRERERDSDREKEHKSSSHKHRSSHRSRYDDKSRSRDRDRERRRHHSRRQSEEPEHDDDDAVVTDKTAEPNDESRRYSITSNTGKGLEIKGASSRNKSSGKDKEQALGSSRDRERERDSAKERSSRHHRDETDTRTSRHREGDLERSSRDRRDRDKDRDKDREREQEKEKDREKIRIPTGPAQDPHTLEREARNRERLLKEAQRIAGLASGGAGRKRSWVEDEGRRGSKKGRRSGVLDIEEGEEARIARLEAEREGARWA</sequence>
<feature type="compositionally biased region" description="Basic and acidic residues" evidence="2">
    <location>
        <begin position="813"/>
        <end position="890"/>
    </location>
</feature>
<feature type="compositionally biased region" description="Basic and acidic residues" evidence="2">
    <location>
        <begin position="588"/>
        <end position="606"/>
    </location>
</feature>
<dbReference type="OMA" id="CETCQAS"/>
<feature type="non-terminal residue" evidence="4">
    <location>
        <position position="974"/>
    </location>
</feature>
<accession>A0A3E2HBP9</accession>
<feature type="compositionally biased region" description="Basic residues" evidence="2">
    <location>
        <begin position="650"/>
        <end position="659"/>
    </location>
</feature>
<dbReference type="InterPro" id="IPR001841">
    <property type="entry name" value="Znf_RING"/>
</dbReference>
<feature type="region of interest" description="Disordered" evidence="2">
    <location>
        <begin position="303"/>
        <end position="500"/>
    </location>
</feature>
<dbReference type="GO" id="GO:0008270">
    <property type="term" value="F:zinc ion binding"/>
    <property type="evidence" value="ECO:0007669"/>
    <property type="project" value="UniProtKB-KW"/>
</dbReference>
<feature type="region of interest" description="Disordered" evidence="2">
    <location>
        <begin position="109"/>
        <end position="175"/>
    </location>
</feature>
<feature type="compositionally biased region" description="Basic and acidic residues" evidence="2">
    <location>
        <begin position="780"/>
        <end position="790"/>
    </location>
</feature>
<protein>
    <recommendedName>
        <fullName evidence="3">RING-type domain-containing protein</fullName>
    </recommendedName>
</protein>
<keyword evidence="1" id="KW-0479">Metal-binding</keyword>
<dbReference type="GO" id="GO:0048024">
    <property type="term" value="P:regulation of mRNA splicing, via spliceosome"/>
    <property type="evidence" value="ECO:0007669"/>
    <property type="project" value="TreeGrafter"/>
</dbReference>
<feature type="compositionally biased region" description="Polar residues" evidence="2">
    <location>
        <begin position="367"/>
        <end position="394"/>
    </location>
</feature>
<dbReference type="OrthoDB" id="106784at2759"/>
<dbReference type="GO" id="GO:0051726">
    <property type="term" value="P:regulation of cell cycle"/>
    <property type="evidence" value="ECO:0007669"/>
    <property type="project" value="InterPro"/>
</dbReference>
<feature type="region of interest" description="Disordered" evidence="2">
    <location>
        <begin position="568"/>
        <end position="950"/>
    </location>
</feature>
<feature type="compositionally biased region" description="Basic and acidic residues" evidence="2">
    <location>
        <begin position="614"/>
        <end position="626"/>
    </location>
</feature>
<dbReference type="PANTHER" id="PTHR46528:SF1">
    <property type="entry name" value="PROTEIN SON"/>
    <property type="match status" value="1"/>
</dbReference>
<reference evidence="4 5" key="1">
    <citation type="submission" date="2018-05" db="EMBL/GenBank/DDBJ databases">
        <title>Draft genome sequence of Scytalidium lignicola DSM 105466, a ubiquitous saprotrophic fungus.</title>
        <authorList>
            <person name="Buettner E."/>
            <person name="Gebauer A.M."/>
            <person name="Hofrichter M."/>
            <person name="Liers C."/>
            <person name="Kellner H."/>
        </authorList>
    </citation>
    <scope>NUCLEOTIDE SEQUENCE [LARGE SCALE GENOMIC DNA]</scope>
    <source>
        <strain evidence="4 5">DSM 105466</strain>
    </source>
</reference>
<feature type="non-terminal residue" evidence="4">
    <location>
        <position position="1"/>
    </location>
</feature>
<proteinExistence type="predicted"/>
<dbReference type="CDD" id="cd16620">
    <property type="entry name" value="vRING-HC-C4C4_RBBP6"/>
    <property type="match status" value="1"/>
</dbReference>
<feature type="compositionally biased region" description="Basic and acidic residues" evidence="2">
    <location>
        <begin position="660"/>
        <end position="673"/>
    </location>
</feature>
<keyword evidence="1" id="KW-0862">Zinc</keyword>
<feature type="compositionally biased region" description="Polar residues" evidence="2">
    <location>
        <begin position="457"/>
        <end position="468"/>
    </location>
</feature>
<keyword evidence="5" id="KW-1185">Reference proteome</keyword>
<dbReference type="PANTHER" id="PTHR46528">
    <property type="entry name" value="PROTEIN SON"/>
    <property type="match status" value="1"/>
</dbReference>
<dbReference type="STRING" id="5539.A0A3E2HBP9"/>
<feature type="compositionally biased region" description="Basic and acidic residues" evidence="2">
    <location>
        <begin position="417"/>
        <end position="430"/>
    </location>
</feature>
<feature type="compositionally biased region" description="Basic and acidic residues" evidence="2">
    <location>
        <begin position="682"/>
        <end position="696"/>
    </location>
</feature>
<keyword evidence="1" id="KW-0863">Zinc-finger</keyword>
<evidence type="ECO:0000313" key="5">
    <source>
        <dbReference type="Proteomes" id="UP000258309"/>
    </source>
</evidence>
<evidence type="ECO:0000313" key="4">
    <source>
        <dbReference type="EMBL" id="RFU30747.1"/>
    </source>
</evidence>
<feature type="compositionally biased region" description="Basic and acidic residues" evidence="2">
    <location>
        <begin position="638"/>
        <end position="649"/>
    </location>
</feature>
<feature type="compositionally biased region" description="Polar residues" evidence="2">
    <location>
        <begin position="319"/>
        <end position="328"/>
    </location>
</feature>
<evidence type="ECO:0000256" key="1">
    <source>
        <dbReference type="PROSITE-ProRule" id="PRU00175"/>
    </source>
</evidence>
<dbReference type="AlphaFoldDB" id="A0A3E2HBP9"/>
<name>A0A3E2HBP9_SCYLI</name>
<dbReference type="Proteomes" id="UP000258309">
    <property type="component" value="Unassembled WGS sequence"/>
</dbReference>
<feature type="compositionally biased region" description="Basic residues" evidence="2">
    <location>
        <begin position="627"/>
        <end position="636"/>
    </location>
</feature>
<feature type="compositionally biased region" description="Basic and acidic residues" evidence="2">
    <location>
        <begin position="900"/>
        <end position="917"/>
    </location>
</feature>
<feature type="compositionally biased region" description="Basic residues" evidence="2">
    <location>
        <begin position="731"/>
        <end position="740"/>
    </location>
</feature>